<accession>A0A5B7IUC2</accession>
<evidence type="ECO:0000313" key="2">
    <source>
        <dbReference type="EMBL" id="MPC84248.1"/>
    </source>
</evidence>
<gene>
    <name evidence="2" type="ORF">E2C01_078979</name>
</gene>
<comment type="caution">
    <text evidence="2">The sequence shown here is derived from an EMBL/GenBank/DDBJ whole genome shotgun (WGS) entry which is preliminary data.</text>
</comment>
<feature type="compositionally biased region" description="Polar residues" evidence="1">
    <location>
        <begin position="81"/>
        <end position="93"/>
    </location>
</feature>
<dbReference type="AlphaFoldDB" id="A0A5B7IUC2"/>
<feature type="region of interest" description="Disordered" evidence="1">
    <location>
        <begin position="75"/>
        <end position="109"/>
    </location>
</feature>
<proteinExistence type="predicted"/>
<evidence type="ECO:0000313" key="3">
    <source>
        <dbReference type="Proteomes" id="UP000324222"/>
    </source>
</evidence>
<organism evidence="2 3">
    <name type="scientific">Portunus trituberculatus</name>
    <name type="common">Swimming crab</name>
    <name type="synonym">Neptunus trituberculatus</name>
    <dbReference type="NCBI Taxonomy" id="210409"/>
    <lineage>
        <taxon>Eukaryota</taxon>
        <taxon>Metazoa</taxon>
        <taxon>Ecdysozoa</taxon>
        <taxon>Arthropoda</taxon>
        <taxon>Crustacea</taxon>
        <taxon>Multicrustacea</taxon>
        <taxon>Malacostraca</taxon>
        <taxon>Eumalacostraca</taxon>
        <taxon>Eucarida</taxon>
        <taxon>Decapoda</taxon>
        <taxon>Pleocyemata</taxon>
        <taxon>Brachyura</taxon>
        <taxon>Eubrachyura</taxon>
        <taxon>Portunoidea</taxon>
        <taxon>Portunidae</taxon>
        <taxon>Portuninae</taxon>
        <taxon>Portunus</taxon>
    </lineage>
</organism>
<dbReference type="EMBL" id="VSRR010064893">
    <property type="protein sequence ID" value="MPC84248.1"/>
    <property type="molecule type" value="Genomic_DNA"/>
</dbReference>
<evidence type="ECO:0000256" key="1">
    <source>
        <dbReference type="SAM" id="MobiDB-lite"/>
    </source>
</evidence>
<sequence length="109" mass="11827">MSPPTGPMKTVTSTTGAMMAFHTLSTAQQAPTGARVPKCVTGPQMLTLPTATCLPTLLNPNTTAALLPRPSTFLLRKPPLSKSTNRLMRSLFQNPRKKSLRQREPKSLL</sequence>
<name>A0A5B7IUC2_PORTR</name>
<dbReference type="Proteomes" id="UP000324222">
    <property type="component" value="Unassembled WGS sequence"/>
</dbReference>
<protein>
    <submittedName>
        <fullName evidence="2">Uncharacterized protein</fullName>
    </submittedName>
</protein>
<reference evidence="2 3" key="1">
    <citation type="submission" date="2019-05" db="EMBL/GenBank/DDBJ databases">
        <title>Another draft genome of Portunus trituberculatus and its Hox gene families provides insights of decapod evolution.</title>
        <authorList>
            <person name="Jeong J.-H."/>
            <person name="Song I."/>
            <person name="Kim S."/>
            <person name="Choi T."/>
            <person name="Kim D."/>
            <person name="Ryu S."/>
            <person name="Kim W."/>
        </authorList>
    </citation>
    <scope>NUCLEOTIDE SEQUENCE [LARGE SCALE GENOMIC DNA]</scope>
    <source>
        <tissue evidence="2">Muscle</tissue>
    </source>
</reference>
<keyword evidence="3" id="KW-1185">Reference proteome</keyword>